<dbReference type="AlphaFoldDB" id="B1YDZ4"/>
<feature type="domain" description="Major facilitator superfamily (MFS) profile" evidence="7">
    <location>
        <begin position="17"/>
        <end position="380"/>
    </location>
</feature>
<dbReference type="eggNOG" id="arCOG02682">
    <property type="taxonomic scope" value="Archaea"/>
</dbReference>
<dbReference type="CDD" id="cd17316">
    <property type="entry name" value="MFS_SV2_like"/>
    <property type="match status" value="1"/>
</dbReference>
<feature type="transmembrane region" description="Helical" evidence="6">
    <location>
        <begin position="298"/>
        <end position="319"/>
    </location>
</feature>
<evidence type="ECO:0000256" key="6">
    <source>
        <dbReference type="SAM" id="Phobius"/>
    </source>
</evidence>
<dbReference type="HOGENOM" id="CLU_001265_46_6_2"/>
<keyword evidence="9" id="KW-1185">Reference proteome</keyword>
<dbReference type="GO" id="GO:0016020">
    <property type="term" value="C:membrane"/>
    <property type="evidence" value="ECO:0007669"/>
    <property type="project" value="UniProtKB-SubCell"/>
</dbReference>
<dbReference type="STRING" id="444157.Tneu_1076"/>
<feature type="transmembrane region" description="Helical" evidence="6">
    <location>
        <begin position="211"/>
        <end position="233"/>
    </location>
</feature>
<sequence length="382" mass="40930">MLKWGGVARPVVPELRLIAVAGVGWLFDAMDVLLLSYILVASAAELGLGVWEKSAVVLANNLGMLIGATAFGRLSDRLGRRAVFTATLLLYSLATSATALVKNGWELAAVRLIAGLGLGGELPVVASYVSELSPPERRGRNVVVLESFWSLGALAAAAVAYFLFPRLGWRTSLLLLGLTALYAAVIRAALPEHKPAPRGAAPVEARRLYPVWYIWLALAFGYYGVFLWLPTILVRERGLAEVQTYQFMLITTVAQIPGYLTAAYLVERIGRRPTAAVFFLGSAASAAALIYSADLPQLYASAIALNFFNLGAWGVVYAYTPELFPEHVRGLAVGTAGSAARVGMILGPWLYPAAGLYALAAVPLLWLAVPAAVYALPETKRR</sequence>
<feature type="transmembrane region" description="Helical" evidence="6">
    <location>
        <begin position="331"/>
        <end position="351"/>
    </location>
</feature>
<evidence type="ECO:0000256" key="4">
    <source>
        <dbReference type="ARBA" id="ARBA00022989"/>
    </source>
</evidence>
<evidence type="ECO:0000313" key="9">
    <source>
        <dbReference type="Proteomes" id="UP000001694"/>
    </source>
</evidence>
<accession>B1YDZ4</accession>
<evidence type="ECO:0000256" key="2">
    <source>
        <dbReference type="ARBA" id="ARBA00022448"/>
    </source>
</evidence>
<feature type="transmembrane region" description="Helical" evidence="6">
    <location>
        <begin position="55"/>
        <end position="75"/>
    </location>
</feature>
<feature type="transmembrane region" description="Helical" evidence="6">
    <location>
        <begin position="245"/>
        <end position="266"/>
    </location>
</feature>
<feature type="transmembrane region" description="Helical" evidence="6">
    <location>
        <begin position="82"/>
        <end position="101"/>
    </location>
</feature>
<organism evidence="8 9">
    <name type="scientific">Pyrobaculum neutrophilum (strain DSM 2338 / JCM 9278 / NBRC 100436 / V24Sta)</name>
    <name type="common">Thermoproteus neutrophilus</name>
    <dbReference type="NCBI Taxonomy" id="444157"/>
    <lineage>
        <taxon>Archaea</taxon>
        <taxon>Thermoproteota</taxon>
        <taxon>Thermoprotei</taxon>
        <taxon>Thermoproteales</taxon>
        <taxon>Thermoproteaceae</taxon>
        <taxon>Pyrobaculum</taxon>
    </lineage>
</organism>
<evidence type="ECO:0000313" key="8">
    <source>
        <dbReference type="EMBL" id="ACB40007.1"/>
    </source>
</evidence>
<name>B1YDZ4_PYRNV</name>
<evidence type="ECO:0000256" key="3">
    <source>
        <dbReference type="ARBA" id="ARBA00022692"/>
    </source>
</evidence>
<dbReference type="Proteomes" id="UP000001694">
    <property type="component" value="Chromosome"/>
</dbReference>
<evidence type="ECO:0000256" key="1">
    <source>
        <dbReference type="ARBA" id="ARBA00004141"/>
    </source>
</evidence>
<proteinExistence type="predicted"/>
<evidence type="ECO:0000256" key="5">
    <source>
        <dbReference type="ARBA" id="ARBA00023136"/>
    </source>
</evidence>
<reference evidence="8" key="1">
    <citation type="submission" date="2008-03" db="EMBL/GenBank/DDBJ databases">
        <title>Complete sequence of Thermoproteus neutrophilus V24Sta.</title>
        <authorList>
            <consortium name="US DOE Joint Genome Institute"/>
            <person name="Copeland A."/>
            <person name="Lucas S."/>
            <person name="Lapidus A."/>
            <person name="Glavina del Rio T."/>
            <person name="Dalin E."/>
            <person name="Tice H."/>
            <person name="Bruce D."/>
            <person name="Goodwin L."/>
            <person name="Pitluck S."/>
            <person name="Sims D."/>
            <person name="Brettin T."/>
            <person name="Detter J.C."/>
            <person name="Han C."/>
            <person name="Kuske C.R."/>
            <person name="Schmutz J."/>
            <person name="Larimer F."/>
            <person name="Land M."/>
            <person name="Hauser L."/>
            <person name="Kyrpides N."/>
            <person name="Mikhailova N."/>
            <person name="Biddle J.F."/>
            <person name="Zhang Z."/>
            <person name="Fitz-Gibbon S.T."/>
            <person name="Lowe T.M."/>
            <person name="Saltikov C."/>
            <person name="House C.H."/>
            <person name="Richardson P."/>
        </authorList>
    </citation>
    <scope>NUCLEOTIDE SEQUENCE [LARGE SCALE GENOMIC DNA]</scope>
    <source>
        <strain evidence="8">V24Sta</strain>
    </source>
</reference>
<dbReference type="InterPro" id="IPR011701">
    <property type="entry name" value="MFS"/>
</dbReference>
<dbReference type="PANTHER" id="PTHR23511:SF34">
    <property type="entry name" value="SYNAPTIC VESICLE GLYCOPROTEIN 2"/>
    <property type="match status" value="1"/>
</dbReference>
<dbReference type="Pfam" id="PF07690">
    <property type="entry name" value="MFS_1"/>
    <property type="match status" value="1"/>
</dbReference>
<dbReference type="EMBL" id="CP001014">
    <property type="protein sequence ID" value="ACB40007.1"/>
    <property type="molecule type" value="Genomic_DNA"/>
</dbReference>
<feature type="transmembrane region" description="Helical" evidence="6">
    <location>
        <begin position="273"/>
        <end position="292"/>
    </location>
</feature>
<feature type="transmembrane region" description="Helical" evidence="6">
    <location>
        <begin position="142"/>
        <end position="163"/>
    </location>
</feature>
<evidence type="ECO:0000259" key="7">
    <source>
        <dbReference type="PROSITE" id="PS50850"/>
    </source>
</evidence>
<feature type="transmembrane region" description="Helical" evidence="6">
    <location>
        <begin position="357"/>
        <end position="376"/>
    </location>
</feature>
<dbReference type="KEGG" id="tne:Tneu_1076"/>
<keyword evidence="5 6" id="KW-0472">Membrane</keyword>
<feature type="transmembrane region" description="Helical" evidence="6">
    <location>
        <begin position="169"/>
        <end position="190"/>
    </location>
</feature>
<dbReference type="Gene3D" id="1.20.1250.20">
    <property type="entry name" value="MFS general substrate transporter like domains"/>
    <property type="match status" value="2"/>
</dbReference>
<keyword evidence="2" id="KW-0813">Transport</keyword>
<protein>
    <submittedName>
        <fullName evidence="8">Major facilitator superfamily MFS_1</fullName>
    </submittedName>
</protein>
<dbReference type="OrthoDB" id="117970at2157"/>
<dbReference type="InterPro" id="IPR005829">
    <property type="entry name" value="Sugar_transporter_CS"/>
</dbReference>
<feature type="transmembrane region" description="Helical" evidence="6">
    <location>
        <begin position="17"/>
        <end position="43"/>
    </location>
</feature>
<dbReference type="InterPro" id="IPR036259">
    <property type="entry name" value="MFS_trans_sf"/>
</dbReference>
<dbReference type="InterPro" id="IPR020846">
    <property type="entry name" value="MFS_dom"/>
</dbReference>
<comment type="subcellular location">
    <subcellularLocation>
        <location evidence="1">Membrane</location>
        <topology evidence="1">Multi-pass membrane protein</topology>
    </subcellularLocation>
</comment>
<dbReference type="PROSITE" id="PS00217">
    <property type="entry name" value="SUGAR_TRANSPORT_2"/>
    <property type="match status" value="1"/>
</dbReference>
<dbReference type="RefSeq" id="WP_012350426.1">
    <property type="nucleotide sequence ID" value="NC_010525.1"/>
</dbReference>
<dbReference type="PANTHER" id="PTHR23511">
    <property type="entry name" value="SYNAPTIC VESICLE GLYCOPROTEIN 2"/>
    <property type="match status" value="1"/>
</dbReference>
<gene>
    <name evidence="8" type="ordered locus">Tneu_1076</name>
</gene>
<dbReference type="SUPFAM" id="SSF103473">
    <property type="entry name" value="MFS general substrate transporter"/>
    <property type="match status" value="1"/>
</dbReference>
<feature type="transmembrane region" description="Helical" evidence="6">
    <location>
        <begin position="107"/>
        <end position="130"/>
    </location>
</feature>
<dbReference type="GeneID" id="6166133"/>
<dbReference type="PROSITE" id="PS50850">
    <property type="entry name" value="MFS"/>
    <property type="match status" value="1"/>
</dbReference>
<keyword evidence="3 6" id="KW-0812">Transmembrane</keyword>
<keyword evidence="4 6" id="KW-1133">Transmembrane helix</keyword>
<dbReference type="GO" id="GO:0022857">
    <property type="term" value="F:transmembrane transporter activity"/>
    <property type="evidence" value="ECO:0007669"/>
    <property type="project" value="InterPro"/>
</dbReference>